<reference evidence="1" key="1">
    <citation type="submission" date="2025-08" db="UniProtKB">
        <authorList>
            <consortium name="Ensembl"/>
        </authorList>
    </citation>
    <scope>IDENTIFICATION</scope>
</reference>
<dbReference type="Ensembl" id="ENSEBUT00000015149.1">
    <property type="protein sequence ID" value="ENSEBUP00000014572.1"/>
    <property type="gene ID" value="ENSEBUG00000009191.1"/>
</dbReference>
<dbReference type="Proteomes" id="UP000694388">
    <property type="component" value="Unplaced"/>
</dbReference>
<name>A0A8C4QF68_EPTBU</name>
<protein>
    <submittedName>
        <fullName evidence="1">Uncharacterized protein</fullName>
    </submittedName>
</protein>
<evidence type="ECO:0000313" key="1">
    <source>
        <dbReference type="Ensembl" id="ENSEBUP00000014572.1"/>
    </source>
</evidence>
<evidence type="ECO:0000313" key="2">
    <source>
        <dbReference type="Proteomes" id="UP000694388"/>
    </source>
</evidence>
<proteinExistence type="predicted"/>
<reference evidence="1" key="2">
    <citation type="submission" date="2025-09" db="UniProtKB">
        <authorList>
            <consortium name="Ensembl"/>
        </authorList>
    </citation>
    <scope>IDENTIFICATION</scope>
</reference>
<sequence>MFLTMGCTPVVLDMSCASRAGCPRPRRPRVSVPLLPFLTPLSLVLTLVNASNSKVAILGLIPMNLSAAAGVLPAVTLAVEQVNEQDASLREQPLDLKWYDTEPVIVAWRPNAAGSTHTCLTPLGLPQHYLPPGKRSVKSALKSQLQLPTPFPSLTLETERAVALKTQGFFPAISGERLSQASSSPLRA</sequence>
<dbReference type="AlphaFoldDB" id="A0A8C4QF68"/>
<organism evidence="1 2">
    <name type="scientific">Eptatretus burgeri</name>
    <name type="common">Inshore hagfish</name>
    <dbReference type="NCBI Taxonomy" id="7764"/>
    <lineage>
        <taxon>Eukaryota</taxon>
        <taxon>Metazoa</taxon>
        <taxon>Chordata</taxon>
        <taxon>Craniata</taxon>
        <taxon>Vertebrata</taxon>
        <taxon>Cyclostomata</taxon>
        <taxon>Myxini</taxon>
        <taxon>Myxiniformes</taxon>
        <taxon>Myxinidae</taxon>
        <taxon>Eptatretinae</taxon>
        <taxon>Eptatretus</taxon>
    </lineage>
</organism>
<keyword evidence="2" id="KW-1185">Reference proteome</keyword>
<accession>A0A8C4QF68</accession>